<dbReference type="PANTHER" id="PTHR24252">
    <property type="entry name" value="ACROSIN-RELATED"/>
    <property type="match status" value="1"/>
</dbReference>
<accession>A0AAD9JGX1</accession>
<sequence length="220" mass="25045">MEEKQNLEVGHGRMIGLNDSRREDPDNFRVIFGLFNQSEQETDTTQHVDLDLIIRHERWIPDPYKGFPNDIALMRLVEPANITLPHVEKACLPTINDMNFTGEECWISGWGKTNWTDDFIPEILQEGLVDSISNEECNEIHFGFIRDTHICAGTGTPNACSGDSGGPMHCYKDGVWYAVGITSWGIVTCRTLPPVYTRISKYWEWIVANMLANPPPELDY</sequence>
<organism evidence="4 5">
    <name type="scientific">Paralvinella palmiformis</name>
    <dbReference type="NCBI Taxonomy" id="53620"/>
    <lineage>
        <taxon>Eukaryota</taxon>
        <taxon>Metazoa</taxon>
        <taxon>Spiralia</taxon>
        <taxon>Lophotrochozoa</taxon>
        <taxon>Annelida</taxon>
        <taxon>Polychaeta</taxon>
        <taxon>Sedentaria</taxon>
        <taxon>Canalipalpata</taxon>
        <taxon>Terebellida</taxon>
        <taxon>Terebelliformia</taxon>
        <taxon>Alvinellidae</taxon>
        <taxon>Paralvinella</taxon>
    </lineage>
</organism>
<evidence type="ECO:0000313" key="5">
    <source>
        <dbReference type="Proteomes" id="UP001208570"/>
    </source>
</evidence>
<dbReference type="Gene3D" id="2.40.10.10">
    <property type="entry name" value="Trypsin-like serine proteases"/>
    <property type="match status" value="1"/>
</dbReference>
<dbReference type="PROSITE" id="PS50240">
    <property type="entry name" value="TRYPSIN_DOM"/>
    <property type="match status" value="1"/>
</dbReference>
<evidence type="ECO:0000256" key="2">
    <source>
        <dbReference type="ARBA" id="ARBA00024195"/>
    </source>
</evidence>
<evidence type="ECO:0000259" key="3">
    <source>
        <dbReference type="PROSITE" id="PS50240"/>
    </source>
</evidence>
<comment type="similarity">
    <text evidence="2">Belongs to the peptidase S1 family. CLIP subfamily.</text>
</comment>
<dbReference type="FunFam" id="2.40.10.10:FF:000002">
    <property type="entry name" value="Transmembrane protease serine"/>
    <property type="match status" value="1"/>
</dbReference>
<dbReference type="PRINTS" id="PR00722">
    <property type="entry name" value="CHYMOTRYPSIN"/>
</dbReference>
<gene>
    <name evidence="4" type="ORF">LSH36_344g02043</name>
</gene>
<reference evidence="4" key="1">
    <citation type="journal article" date="2023" name="Mol. Biol. Evol.">
        <title>Third-Generation Sequencing Reveals the Adaptive Role of the Epigenome in Three Deep-Sea Polychaetes.</title>
        <authorList>
            <person name="Perez M."/>
            <person name="Aroh O."/>
            <person name="Sun Y."/>
            <person name="Lan Y."/>
            <person name="Juniper S.K."/>
            <person name="Young C.R."/>
            <person name="Angers B."/>
            <person name="Qian P.Y."/>
        </authorList>
    </citation>
    <scope>NUCLEOTIDE SEQUENCE</scope>
    <source>
        <strain evidence="4">P08H-3</strain>
    </source>
</reference>
<dbReference type="Proteomes" id="UP001208570">
    <property type="component" value="Unassembled WGS sequence"/>
</dbReference>
<dbReference type="InterPro" id="IPR001254">
    <property type="entry name" value="Trypsin_dom"/>
</dbReference>
<evidence type="ECO:0000256" key="1">
    <source>
        <dbReference type="ARBA" id="ARBA00023157"/>
    </source>
</evidence>
<dbReference type="GO" id="GO:0004252">
    <property type="term" value="F:serine-type endopeptidase activity"/>
    <property type="evidence" value="ECO:0007669"/>
    <property type="project" value="InterPro"/>
</dbReference>
<dbReference type="Pfam" id="PF00089">
    <property type="entry name" value="Trypsin"/>
    <property type="match status" value="1"/>
</dbReference>
<dbReference type="EMBL" id="JAODUP010000344">
    <property type="protein sequence ID" value="KAK2151965.1"/>
    <property type="molecule type" value="Genomic_DNA"/>
</dbReference>
<dbReference type="GO" id="GO:0006508">
    <property type="term" value="P:proteolysis"/>
    <property type="evidence" value="ECO:0007669"/>
    <property type="project" value="InterPro"/>
</dbReference>
<dbReference type="InterPro" id="IPR009003">
    <property type="entry name" value="Peptidase_S1_PA"/>
</dbReference>
<dbReference type="AlphaFoldDB" id="A0AAD9JGX1"/>
<protein>
    <recommendedName>
        <fullName evidence="3">Peptidase S1 domain-containing protein</fullName>
    </recommendedName>
</protein>
<dbReference type="PROSITE" id="PS00135">
    <property type="entry name" value="TRYPSIN_SER"/>
    <property type="match status" value="1"/>
</dbReference>
<comment type="caution">
    <text evidence="4">The sequence shown here is derived from an EMBL/GenBank/DDBJ whole genome shotgun (WGS) entry which is preliminary data.</text>
</comment>
<feature type="domain" description="Peptidase S1" evidence="3">
    <location>
        <begin position="1"/>
        <end position="211"/>
    </location>
</feature>
<dbReference type="CDD" id="cd00190">
    <property type="entry name" value="Tryp_SPc"/>
    <property type="match status" value="1"/>
</dbReference>
<name>A0AAD9JGX1_9ANNE</name>
<keyword evidence="1" id="KW-1015">Disulfide bond</keyword>
<dbReference type="InterPro" id="IPR033116">
    <property type="entry name" value="TRYPSIN_SER"/>
</dbReference>
<dbReference type="InterPro" id="IPR001314">
    <property type="entry name" value="Peptidase_S1A"/>
</dbReference>
<dbReference type="InterPro" id="IPR043504">
    <property type="entry name" value="Peptidase_S1_PA_chymotrypsin"/>
</dbReference>
<dbReference type="SUPFAM" id="SSF50494">
    <property type="entry name" value="Trypsin-like serine proteases"/>
    <property type="match status" value="1"/>
</dbReference>
<evidence type="ECO:0000313" key="4">
    <source>
        <dbReference type="EMBL" id="KAK2151965.1"/>
    </source>
</evidence>
<keyword evidence="5" id="KW-1185">Reference proteome</keyword>
<dbReference type="PANTHER" id="PTHR24252:SF7">
    <property type="entry name" value="HYALIN"/>
    <property type="match status" value="1"/>
</dbReference>
<dbReference type="SMART" id="SM00020">
    <property type="entry name" value="Tryp_SPc"/>
    <property type="match status" value="1"/>
</dbReference>
<proteinExistence type="inferred from homology"/>